<feature type="region of interest" description="Amidoligase domain" evidence="11">
    <location>
        <begin position="1"/>
        <end position="278"/>
    </location>
</feature>
<comment type="catalytic activity">
    <reaction evidence="11">
        <text>UTP + NH4(+) + ATP = CTP + ADP + phosphate + 2 H(+)</text>
        <dbReference type="Rhea" id="RHEA:16597"/>
        <dbReference type="ChEBI" id="CHEBI:15378"/>
        <dbReference type="ChEBI" id="CHEBI:28938"/>
        <dbReference type="ChEBI" id="CHEBI:30616"/>
        <dbReference type="ChEBI" id="CHEBI:37563"/>
        <dbReference type="ChEBI" id="CHEBI:43474"/>
        <dbReference type="ChEBI" id="CHEBI:46398"/>
        <dbReference type="ChEBI" id="CHEBI:456216"/>
    </reaction>
</comment>
<feature type="binding site" evidence="11">
    <location>
        <begin position="199"/>
        <end position="204"/>
    </location>
    <ligand>
        <name>CTP</name>
        <dbReference type="ChEBI" id="CHEBI:37563"/>
        <note>allosteric inhibitor</note>
    </ligand>
</feature>
<dbReference type="RefSeq" id="WP_010908294.1">
    <property type="nucleotide sequence ID" value="NZ_CP029543.1"/>
</dbReference>
<feature type="binding site" evidence="11">
    <location>
        <position position="78"/>
    </location>
    <ligand>
        <name>ATP</name>
        <dbReference type="ChEBI" id="CHEBI:30616"/>
    </ligand>
</feature>
<dbReference type="Pfam" id="PF06418">
    <property type="entry name" value="CTP_synth_N"/>
    <property type="match status" value="1"/>
</dbReference>
<reference evidence="15 16" key="1">
    <citation type="submission" date="2018-05" db="EMBL/GenBank/DDBJ databases">
        <title>Evolution of small genomes with special reference to Mycobacterium leprae.</title>
        <authorList>
            <person name="Mohanty P.S."/>
            <person name="Bansal A.K."/>
            <person name="Gupta U.D."/>
            <person name="Naaz F."/>
            <person name="Dwivedi V.D."/>
            <person name="Singh H."/>
            <person name="Gupta G."/>
            <person name="Sharma S."/>
            <person name="Arora M."/>
        </authorList>
    </citation>
    <scope>NUCLEOTIDE SEQUENCE [LARGE SCALE GENOMIC DNA]</scope>
    <source>
        <strain evidence="15 16">MRHRU-235-G</strain>
    </source>
</reference>
<dbReference type="InterPro" id="IPR029062">
    <property type="entry name" value="Class_I_gatase-like"/>
</dbReference>
<dbReference type="PANTHER" id="PTHR11550">
    <property type="entry name" value="CTP SYNTHASE"/>
    <property type="match status" value="1"/>
</dbReference>
<feature type="binding site" evidence="11">
    <location>
        <position position="20"/>
    </location>
    <ligand>
        <name>UTP</name>
        <dbReference type="ChEBI" id="CHEBI:46398"/>
    </ligand>
</feature>
<comment type="miscellaneous">
    <text evidence="11">CTPSs have evolved a hybrid strategy for distinguishing between UTP and CTP. The overlapping regions of the product feedback inhibitory and substrate sites recognize a common feature in both compounds, the triphosphate moiety. To differentiate isosteric substrate and product pyrimidine rings, an additional pocket far from the expected kinase/ligase catalytic site, specifically recognizes the cytosine and ribose portions of the product inhibitor.</text>
</comment>
<dbReference type="GO" id="GO:0003883">
    <property type="term" value="F:CTP synthase activity"/>
    <property type="evidence" value="ECO:0007669"/>
    <property type="project" value="UniProtKB-UniRule"/>
</dbReference>
<feature type="domain" description="CTP synthase N-terminal" evidence="14">
    <location>
        <begin position="10"/>
        <end position="278"/>
    </location>
</feature>
<feature type="region of interest" description="Disordered" evidence="12">
    <location>
        <begin position="566"/>
        <end position="590"/>
    </location>
</feature>
<evidence type="ECO:0000256" key="1">
    <source>
        <dbReference type="ARBA" id="ARBA00005171"/>
    </source>
</evidence>
<dbReference type="InterPro" id="IPR004468">
    <property type="entry name" value="CTP_synthase"/>
</dbReference>
<comment type="subunit">
    <text evidence="11">Homotetramer.</text>
</comment>
<keyword evidence="5 11" id="KW-0547">Nucleotide-binding</keyword>
<sequence length="590" mass="64082">MRKHPQSATKHLFVSGGVASSLGKGLTASSLGQLLTARGLHVTMQKLDPYLNVDPGTMNPFQHGEVFVTEDGAETDLDVGHYERFLDRDLSGSANVTTGQVYSTVIAKERRGEYLGDTVQVIPHITDEIKQRIMAMAQPDGGDNRPDVVITEIGGTVGDIESQPFLEAARQVRHDLGRENVFFLHVSLVPHLAPSGELKTKPTQHSVAALRSIGITPDALILRCDRDVPESLKNKIALMCDVDIDGVISTPDAPSIYDIPKVLHREELDAFVVRRLNLPFRDVDWTEWDDLLRRVHEPHGTVRIALVGKYVDFSDAYLSVSEALHAGGFKHYAKVEVVWVASDDCETATGAAAVLADVHGVLIPGGFGIRGIEGKIGAIRYARARGLPVLGLCLGLQCIVIEATRSVGLVQANSAEFEPATPDPVISTMADQKEIVAGEADFGGTMRLGAYPAVLQPASIVAQAYGTTQVSERHRHRYEVNNAYRDWIAESGLRISGTSPDGYLVEFVEYPANMHPFVVGTQAHPELKSRPTRPHPLFVAFVGAAIDYKSAELLPVEIPAVPEISEHLPNSSNQHRDGVERSFPAPAARG</sequence>
<dbReference type="Gene3D" id="3.40.50.880">
    <property type="match status" value="1"/>
</dbReference>
<comment type="catalytic activity">
    <reaction evidence="11">
        <text>L-glutamine + H2O = L-glutamate + NH4(+)</text>
        <dbReference type="Rhea" id="RHEA:15889"/>
        <dbReference type="ChEBI" id="CHEBI:15377"/>
        <dbReference type="ChEBI" id="CHEBI:28938"/>
        <dbReference type="ChEBI" id="CHEBI:29985"/>
        <dbReference type="ChEBI" id="CHEBI:58359"/>
    </reaction>
</comment>
<evidence type="ECO:0000256" key="5">
    <source>
        <dbReference type="ARBA" id="ARBA00022741"/>
    </source>
</evidence>
<dbReference type="Pfam" id="PF00117">
    <property type="entry name" value="GATase"/>
    <property type="match status" value="1"/>
</dbReference>
<keyword evidence="6 11" id="KW-0067">ATP-binding</keyword>
<dbReference type="HAMAP" id="MF_01227">
    <property type="entry name" value="PyrG"/>
    <property type="match status" value="1"/>
</dbReference>
<dbReference type="NCBIfam" id="NF003792">
    <property type="entry name" value="PRK05380.1"/>
    <property type="match status" value="1"/>
</dbReference>
<dbReference type="InterPro" id="IPR017456">
    <property type="entry name" value="CTP_synthase_N"/>
</dbReference>
<feature type="domain" description="Glutamine amidotransferase" evidence="13">
    <location>
        <begin position="314"/>
        <end position="542"/>
    </location>
</feature>
<dbReference type="Proteomes" id="UP000249682">
    <property type="component" value="Chromosome"/>
</dbReference>
<accession>A0AAD0KY77</accession>
<evidence type="ECO:0000256" key="7">
    <source>
        <dbReference type="ARBA" id="ARBA00022842"/>
    </source>
</evidence>
<dbReference type="InterPro" id="IPR033828">
    <property type="entry name" value="GATase1_CTP_Synthase"/>
</dbReference>
<dbReference type="Gene3D" id="3.40.50.300">
    <property type="entry name" value="P-loop containing nucleotide triphosphate hydrolases"/>
    <property type="match status" value="1"/>
</dbReference>
<keyword evidence="4 11" id="KW-0479">Metal-binding</keyword>
<keyword evidence="7 11" id="KW-0460">Magnesium</keyword>
<dbReference type="GO" id="GO:0005524">
    <property type="term" value="F:ATP binding"/>
    <property type="evidence" value="ECO:0007669"/>
    <property type="project" value="UniProtKB-KW"/>
</dbReference>
<feature type="active site" description="Nucleophile; for glutamine hydrolysis" evidence="11">
    <location>
        <position position="393"/>
    </location>
</feature>
<feature type="binding site" evidence="11">
    <location>
        <position position="20"/>
    </location>
    <ligand>
        <name>CTP</name>
        <dbReference type="ChEBI" id="CHEBI:37563"/>
        <note>allosteric inhibitor</note>
    </ligand>
</feature>
<gene>
    <name evidence="11" type="primary">pyrG</name>
    <name evidence="15" type="ORF">DIJ64_07410</name>
</gene>
<comment type="catalytic activity">
    <reaction evidence="10 11">
        <text>UTP + L-glutamine + ATP + H2O = CTP + L-glutamate + ADP + phosphate + 2 H(+)</text>
        <dbReference type="Rhea" id="RHEA:26426"/>
        <dbReference type="ChEBI" id="CHEBI:15377"/>
        <dbReference type="ChEBI" id="CHEBI:15378"/>
        <dbReference type="ChEBI" id="CHEBI:29985"/>
        <dbReference type="ChEBI" id="CHEBI:30616"/>
        <dbReference type="ChEBI" id="CHEBI:37563"/>
        <dbReference type="ChEBI" id="CHEBI:43474"/>
        <dbReference type="ChEBI" id="CHEBI:46398"/>
        <dbReference type="ChEBI" id="CHEBI:58359"/>
        <dbReference type="ChEBI" id="CHEBI:456216"/>
        <dbReference type="EC" id="6.3.4.2"/>
    </reaction>
</comment>
<evidence type="ECO:0000256" key="8">
    <source>
        <dbReference type="ARBA" id="ARBA00022962"/>
    </source>
</evidence>
<dbReference type="GO" id="GO:0019856">
    <property type="term" value="P:pyrimidine nucleobase biosynthetic process"/>
    <property type="evidence" value="ECO:0007669"/>
    <property type="project" value="TreeGrafter"/>
</dbReference>
<dbReference type="GO" id="GO:0046872">
    <property type="term" value="F:metal ion binding"/>
    <property type="evidence" value="ECO:0007669"/>
    <property type="project" value="UniProtKB-KW"/>
</dbReference>
<evidence type="ECO:0000256" key="9">
    <source>
        <dbReference type="ARBA" id="ARBA00022975"/>
    </source>
</evidence>
<evidence type="ECO:0000256" key="6">
    <source>
        <dbReference type="ARBA" id="ARBA00022840"/>
    </source>
</evidence>
<protein>
    <recommendedName>
        <fullName evidence="11">CTP synthase</fullName>
        <ecNumber evidence="11">6.3.4.2</ecNumber>
    </recommendedName>
    <alternativeName>
        <fullName evidence="11">Cytidine 5'-triphosphate synthase</fullName>
    </alternativeName>
    <alternativeName>
        <fullName evidence="11">Cytidine triphosphate synthetase</fullName>
        <shortName evidence="11">CTP synthetase</shortName>
        <shortName evidence="11">CTPS</shortName>
    </alternativeName>
    <alternativeName>
        <fullName evidence="11">UTP--ammonia ligase</fullName>
    </alternativeName>
</protein>
<feature type="binding site" evidence="11">
    <location>
        <begin position="394"/>
        <end position="397"/>
    </location>
    <ligand>
        <name>L-glutamine</name>
        <dbReference type="ChEBI" id="CHEBI:58359"/>
    </ligand>
</feature>
<feature type="binding site" evidence="11">
    <location>
        <position position="477"/>
    </location>
    <ligand>
        <name>L-glutamine</name>
        <dbReference type="ChEBI" id="CHEBI:58359"/>
    </ligand>
</feature>
<dbReference type="PROSITE" id="PS51273">
    <property type="entry name" value="GATASE_TYPE_1"/>
    <property type="match status" value="1"/>
</dbReference>
<keyword evidence="8 11" id="KW-0315">Glutamine amidotransferase</keyword>
<feature type="binding site" evidence="11">
    <location>
        <position position="366"/>
    </location>
    <ligand>
        <name>L-glutamine</name>
        <dbReference type="ChEBI" id="CHEBI:58359"/>
    </ligand>
</feature>
<name>A0AAD0KY77_MYCLR</name>
<dbReference type="NCBIfam" id="TIGR00337">
    <property type="entry name" value="PyrG"/>
    <property type="match status" value="1"/>
</dbReference>
<dbReference type="OMA" id="EFNNAYR"/>
<feature type="binding site" evidence="11">
    <location>
        <position position="78"/>
    </location>
    <ligand>
        <name>Mg(2+)</name>
        <dbReference type="ChEBI" id="CHEBI:18420"/>
    </ligand>
</feature>
<dbReference type="SUPFAM" id="SSF52317">
    <property type="entry name" value="Class I glutamine amidotransferase-like"/>
    <property type="match status" value="1"/>
</dbReference>
<proteinExistence type="inferred from homology"/>
<dbReference type="GO" id="GO:0042802">
    <property type="term" value="F:identical protein binding"/>
    <property type="evidence" value="ECO:0007669"/>
    <property type="project" value="TreeGrafter"/>
</dbReference>
<comment type="similarity">
    <text evidence="2 11">Belongs to the CTP synthase family.</text>
</comment>
<comment type="activity regulation">
    <text evidence="11">Allosterically activated by GTP, when glutamine is the substrate; GTP has no effect on the reaction when ammonia is the substrate. The allosteric effector GTP functions by stabilizing the protein conformation that binds the tetrahedral intermediate(s) formed during glutamine hydrolysis. Inhibited by the product CTP, via allosteric rather than competitive inhibition.</text>
</comment>
<dbReference type="GO" id="GO:0005829">
    <property type="term" value="C:cytosol"/>
    <property type="evidence" value="ECO:0007669"/>
    <property type="project" value="TreeGrafter"/>
</dbReference>
<evidence type="ECO:0000259" key="14">
    <source>
        <dbReference type="Pfam" id="PF06418"/>
    </source>
</evidence>
<keyword evidence="3 11" id="KW-0436">Ligase</keyword>
<dbReference type="KEGG" id="mle:ML1363"/>
<comment type="caution">
    <text evidence="11">Lacks conserved residue(s) required for the propagation of feature annotation.</text>
</comment>
<dbReference type="GO" id="GO:0044210">
    <property type="term" value="P:'de novo' CTP biosynthetic process"/>
    <property type="evidence" value="ECO:0007669"/>
    <property type="project" value="UniProtKB-UniRule"/>
</dbReference>
<feature type="active site" evidence="11">
    <location>
        <position position="526"/>
    </location>
</feature>
<dbReference type="GO" id="GO:0097268">
    <property type="term" value="C:cytoophidium"/>
    <property type="evidence" value="ECO:0007669"/>
    <property type="project" value="UniProtKB-ARBA"/>
</dbReference>
<feature type="binding site" evidence="11">
    <location>
        <position position="416"/>
    </location>
    <ligand>
        <name>L-glutamine</name>
        <dbReference type="ChEBI" id="CHEBI:58359"/>
    </ligand>
</feature>
<dbReference type="FunFam" id="3.40.50.300:FF:000009">
    <property type="entry name" value="CTP synthase"/>
    <property type="match status" value="1"/>
</dbReference>
<evidence type="ECO:0000313" key="16">
    <source>
        <dbReference type="Proteomes" id="UP000249682"/>
    </source>
</evidence>
<feature type="binding site" evidence="11">
    <location>
        <begin position="159"/>
        <end position="161"/>
    </location>
    <ligand>
        <name>CTP</name>
        <dbReference type="ChEBI" id="CHEBI:37563"/>
        <note>allosteric inhibitor</note>
    </ligand>
</feature>
<feature type="active site" evidence="11">
    <location>
        <position position="524"/>
    </location>
</feature>
<comment type="pathway">
    <text evidence="1 11">Pyrimidine metabolism; CTP biosynthesis via de novo pathway; CTP from UDP: step 2/2.</text>
</comment>
<feature type="binding site" evidence="11">
    <location>
        <position position="152"/>
    </location>
    <ligand>
        <name>Mg(2+)</name>
        <dbReference type="ChEBI" id="CHEBI:18420"/>
    </ligand>
</feature>
<dbReference type="SUPFAM" id="SSF52540">
    <property type="entry name" value="P-loop containing nucleoside triphosphate hydrolases"/>
    <property type="match status" value="1"/>
</dbReference>
<comment type="function">
    <text evidence="11">Catalyzes the ATP-dependent amination of UTP to CTP with either L-glutamine or ammonia as the source of nitrogen. Regulates intracellular CTP levels through interactions with the four ribonucleotide triphosphates.</text>
</comment>
<dbReference type="FunFam" id="3.40.50.880:FF:000002">
    <property type="entry name" value="CTP synthase"/>
    <property type="match status" value="1"/>
</dbReference>
<organism evidence="15 16">
    <name type="scientific">Mycobacterium leprae</name>
    <dbReference type="NCBI Taxonomy" id="1769"/>
    <lineage>
        <taxon>Bacteria</taxon>
        <taxon>Bacillati</taxon>
        <taxon>Actinomycetota</taxon>
        <taxon>Actinomycetes</taxon>
        <taxon>Mycobacteriales</taxon>
        <taxon>Mycobacteriaceae</taxon>
        <taxon>Mycobacterium</taxon>
    </lineage>
</organism>
<dbReference type="EC" id="6.3.4.2" evidence="11"/>
<evidence type="ECO:0000259" key="13">
    <source>
        <dbReference type="Pfam" id="PF00117"/>
    </source>
</evidence>
<dbReference type="SMR" id="A0AAD0KY77"/>
<feature type="binding site" evidence="11">
    <location>
        <position position="235"/>
    </location>
    <ligand>
        <name>CTP</name>
        <dbReference type="ChEBI" id="CHEBI:37563"/>
        <note>allosteric inhibitor</note>
    </ligand>
</feature>
<evidence type="ECO:0000256" key="10">
    <source>
        <dbReference type="ARBA" id="ARBA00047781"/>
    </source>
</evidence>
<dbReference type="EMBL" id="CP029543">
    <property type="protein sequence ID" value="AWV49045.1"/>
    <property type="molecule type" value="Genomic_DNA"/>
</dbReference>
<evidence type="ECO:0000256" key="3">
    <source>
        <dbReference type="ARBA" id="ARBA00022598"/>
    </source>
</evidence>
<keyword evidence="9 11" id="KW-0665">Pyrimidine biosynthesis</keyword>
<dbReference type="InterPro" id="IPR017926">
    <property type="entry name" value="GATASE"/>
</dbReference>
<feature type="binding site" evidence="11">
    <location>
        <position position="253"/>
    </location>
    <ligand>
        <name>ATP</name>
        <dbReference type="ChEBI" id="CHEBI:30616"/>
    </ligand>
</feature>
<evidence type="ECO:0000313" key="15">
    <source>
        <dbReference type="EMBL" id="AWV49045.1"/>
    </source>
</evidence>
<feature type="binding site" evidence="11">
    <location>
        <position position="235"/>
    </location>
    <ligand>
        <name>UTP</name>
        <dbReference type="ChEBI" id="CHEBI:46398"/>
    </ligand>
</feature>
<evidence type="ECO:0000256" key="2">
    <source>
        <dbReference type="ARBA" id="ARBA00007533"/>
    </source>
</evidence>
<dbReference type="AlphaFoldDB" id="A0AAD0KY77"/>
<dbReference type="CDD" id="cd01746">
    <property type="entry name" value="GATase1_CTP_Synthase"/>
    <property type="match status" value="1"/>
</dbReference>
<evidence type="ECO:0000256" key="11">
    <source>
        <dbReference type="HAMAP-Rule" id="MF_01227"/>
    </source>
</evidence>
<evidence type="ECO:0000256" key="4">
    <source>
        <dbReference type="ARBA" id="ARBA00022723"/>
    </source>
</evidence>
<feature type="binding site" evidence="11">
    <location>
        <begin position="199"/>
        <end position="204"/>
    </location>
    <ligand>
        <name>UTP</name>
        <dbReference type="ChEBI" id="CHEBI:46398"/>
    </ligand>
</feature>
<dbReference type="InterPro" id="IPR027417">
    <property type="entry name" value="P-loop_NTPase"/>
</dbReference>
<evidence type="ECO:0000256" key="12">
    <source>
        <dbReference type="SAM" id="MobiDB-lite"/>
    </source>
</evidence>
<dbReference type="CDD" id="cd03113">
    <property type="entry name" value="CTPS_N"/>
    <property type="match status" value="1"/>
</dbReference>
<dbReference type="PANTHER" id="PTHR11550:SF0">
    <property type="entry name" value="CTP SYNTHASE-RELATED"/>
    <property type="match status" value="1"/>
</dbReference>
<feature type="binding site" evidence="11">
    <location>
        <begin position="21"/>
        <end position="26"/>
    </location>
    <ligand>
        <name>ATP</name>
        <dbReference type="ChEBI" id="CHEBI:30616"/>
    </ligand>
</feature>